<evidence type="ECO:0000313" key="2">
    <source>
        <dbReference type="Proteomes" id="UP000324222"/>
    </source>
</evidence>
<gene>
    <name evidence="1" type="ORF">E2C01_053394</name>
</gene>
<keyword evidence="2" id="KW-1185">Reference proteome</keyword>
<dbReference type="AlphaFoldDB" id="A0A5B7GPD1"/>
<dbReference type="EMBL" id="VSRR010016508">
    <property type="protein sequence ID" value="MPC59375.1"/>
    <property type="molecule type" value="Genomic_DNA"/>
</dbReference>
<proteinExistence type="predicted"/>
<dbReference type="Proteomes" id="UP000324222">
    <property type="component" value="Unassembled WGS sequence"/>
</dbReference>
<accession>A0A5B7GPD1</accession>
<organism evidence="1 2">
    <name type="scientific">Portunus trituberculatus</name>
    <name type="common">Swimming crab</name>
    <name type="synonym">Neptunus trituberculatus</name>
    <dbReference type="NCBI Taxonomy" id="210409"/>
    <lineage>
        <taxon>Eukaryota</taxon>
        <taxon>Metazoa</taxon>
        <taxon>Ecdysozoa</taxon>
        <taxon>Arthropoda</taxon>
        <taxon>Crustacea</taxon>
        <taxon>Multicrustacea</taxon>
        <taxon>Malacostraca</taxon>
        <taxon>Eumalacostraca</taxon>
        <taxon>Eucarida</taxon>
        <taxon>Decapoda</taxon>
        <taxon>Pleocyemata</taxon>
        <taxon>Brachyura</taxon>
        <taxon>Eubrachyura</taxon>
        <taxon>Portunoidea</taxon>
        <taxon>Portunidae</taxon>
        <taxon>Portuninae</taxon>
        <taxon>Portunus</taxon>
    </lineage>
</organism>
<reference evidence="1 2" key="1">
    <citation type="submission" date="2019-05" db="EMBL/GenBank/DDBJ databases">
        <title>Another draft genome of Portunus trituberculatus and its Hox gene families provides insights of decapod evolution.</title>
        <authorList>
            <person name="Jeong J.-H."/>
            <person name="Song I."/>
            <person name="Kim S."/>
            <person name="Choi T."/>
            <person name="Kim D."/>
            <person name="Ryu S."/>
            <person name="Kim W."/>
        </authorList>
    </citation>
    <scope>NUCLEOTIDE SEQUENCE [LARGE SCALE GENOMIC DNA]</scope>
    <source>
        <tissue evidence="1">Muscle</tissue>
    </source>
</reference>
<name>A0A5B7GPD1_PORTR</name>
<evidence type="ECO:0000313" key="1">
    <source>
        <dbReference type="EMBL" id="MPC59375.1"/>
    </source>
</evidence>
<protein>
    <submittedName>
        <fullName evidence="1">Uncharacterized protein</fullName>
    </submittedName>
</protein>
<sequence length="125" mass="13866">MCQQDYVAVWRDHALLDTLTQGTSPPHIFTFNHLAEPFTSLAPLSNFKHPYGSTSPQPHILTAPQPNNPNQYVHSPTQHLHSSTASTSPHHCSWSLVLLFSCNTQTAAPTLTEHWIATLNPSFVT</sequence>
<comment type="caution">
    <text evidence="1">The sequence shown here is derived from an EMBL/GenBank/DDBJ whole genome shotgun (WGS) entry which is preliminary data.</text>
</comment>